<protein>
    <submittedName>
        <fullName evidence="2">Uncharacterized protein</fullName>
    </submittedName>
</protein>
<dbReference type="AlphaFoldDB" id="A0A1J5PHX3"/>
<evidence type="ECO:0000313" key="2">
    <source>
        <dbReference type="EMBL" id="OIQ64875.1"/>
    </source>
</evidence>
<proteinExistence type="predicted"/>
<gene>
    <name evidence="2" type="ORF">GALL_535730</name>
</gene>
<dbReference type="EMBL" id="MLJW01007768">
    <property type="protein sequence ID" value="OIQ64875.1"/>
    <property type="molecule type" value="Genomic_DNA"/>
</dbReference>
<comment type="caution">
    <text evidence="2">The sequence shown here is derived from an EMBL/GenBank/DDBJ whole genome shotgun (WGS) entry which is preliminary data.</text>
</comment>
<evidence type="ECO:0000256" key="1">
    <source>
        <dbReference type="SAM" id="MobiDB-lite"/>
    </source>
</evidence>
<name>A0A1J5PHX3_9ZZZZ</name>
<reference evidence="2" key="1">
    <citation type="submission" date="2016-10" db="EMBL/GenBank/DDBJ databases">
        <title>Sequence of Gallionella enrichment culture.</title>
        <authorList>
            <person name="Poehlein A."/>
            <person name="Muehling M."/>
            <person name="Daniel R."/>
        </authorList>
    </citation>
    <scope>NUCLEOTIDE SEQUENCE</scope>
</reference>
<feature type="region of interest" description="Disordered" evidence="1">
    <location>
        <begin position="1"/>
        <end position="22"/>
    </location>
</feature>
<accession>A0A1J5PHX3</accession>
<sequence length="186" mass="20207">MLFNPPAQGDCNVDNAPASQGPRDVELARVRLGPSKLLPFLPAVMRGPDVGVRSCVEFLAVRRTGDGKHAAGHRVANVTGIGVKPGGTDVDDVHVVPPGADEYNCKTIGRAFSGALYRRKKLPNVRWFTRRCCCVGSRHMLCLVTSAKLQRLQSSTFRKNEDPRLSSSAKAATRSQLSIESLFHNV</sequence>
<organism evidence="2">
    <name type="scientific">mine drainage metagenome</name>
    <dbReference type="NCBI Taxonomy" id="410659"/>
    <lineage>
        <taxon>unclassified sequences</taxon>
        <taxon>metagenomes</taxon>
        <taxon>ecological metagenomes</taxon>
    </lineage>
</organism>